<dbReference type="PANTHER" id="PTHR43566:SF2">
    <property type="entry name" value="DUF4143 DOMAIN-CONTAINING PROTEIN"/>
    <property type="match status" value="1"/>
</dbReference>
<feature type="domain" description="DUF4143" evidence="2">
    <location>
        <begin position="207"/>
        <end position="370"/>
    </location>
</feature>
<evidence type="ECO:0000259" key="2">
    <source>
        <dbReference type="Pfam" id="PF13635"/>
    </source>
</evidence>
<dbReference type="Pfam" id="PF13635">
    <property type="entry name" value="DUF4143"/>
    <property type="match status" value="1"/>
</dbReference>
<comment type="caution">
    <text evidence="3">The sequence shown here is derived from an EMBL/GenBank/DDBJ whole genome shotgun (WGS) entry which is preliminary data.</text>
</comment>
<organism evidence="3 4">
    <name type="scientific">Nesterenkonia alkaliphila</name>
    <dbReference type="NCBI Taxonomy" id="1463631"/>
    <lineage>
        <taxon>Bacteria</taxon>
        <taxon>Bacillati</taxon>
        <taxon>Actinomycetota</taxon>
        <taxon>Actinomycetes</taxon>
        <taxon>Micrococcales</taxon>
        <taxon>Micrococcaceae</taxon>
        <taxon>Nesterenkonia</taxon>
    </lineage>
</organism>
<dbReference type="InterPro" id="IPR041682">
    <property type="entry name" value="AAA_14"/>
</dbReference>
<dbReference type="OrthoDB" id="128089at2"/>
<evidence type="ECO:0000259" key="1">
    <source>
        <dbReference type="Pfam" id="PF13173"/>
    </source>
</evidence>
<feature type="domain" description="AAA" evidence="1">
    <location>
        <begin position="24"/>
        <end position="141"/>
    </location>
</feature>
<dbReference type="SUPFAM" id="SSF52540">
    <property type="entry name" value="P-loop containing nucleoside triphosphate hydrolases"/>
    <property type="match status" value="1"/>
</dbReference>
<proteinExistence type="predicted"/>
<name>A0A7K1UEP6_9MICC</name>
<evidence type="ECO:0000313" key="3">
    <source>
        <dbReference type="EMBL" id="MVT24955.1"/>
    </source>
</evidence>
<dbReference type="RefSeq" id="WP_157320529.1">
    <property type="nucleotide sequence ID" value="NZ_BMFX01000009.1"/>
</dbReference>
<dbReference type="InterPro" id="IPR027417">
    <property type="entry name" value="P-loop_NTPase"/>
</dbReference>
<protein>
    <submittedName>
        <fullName evidence="3">DUF4143 domain-containing protein</fullName>
    </submittedName>
</protein>
<reference evidence="3 4" key="1">
    <citation type="submission" date="2019-12" db="EMBL/GenBank/DDBJ databases">
        <title>Nesterenkonia muleiensis sp. nov., a novel actinobacterium isolated from sap of Populus euphratica.</title>
        <authorList>
            <person name="Wang R."/>
        </authorList>
    </citation>
    <scope>NUCLEOTIDE SEQUENCE [LARGE SCALE GENOMIC DNA]</scope>
    <source>
        <strain evidence="3 4">F10</strain>
    </source>
</reference>
<dbReference type="EMBL" id="WRPM01000007">
    <property type="protein sequence ID" value="MVT24955.1"/>
    <property type="molecule type" value="Genomic_DNA"/>
</dbReference>
<gene>
    <name evidence="3" type="ORF">GNZ21_01010</name>
</gene>
<accession>A0A7K1UEP6</accession>
<dbReference type="Gene3D" id="3.40.50.300">
    <property type="entry name" value="P-loop containing nucleotide triphosphate hydrolases"/>
    <property type="match status" value="1"/>
</dbReference>
<dbReference type="AlphaFoldDB" id="A0A7K1UEP6"/>
<dbReference type="InterPro" id="IPR025420">
    <property type="entry name" value="DUF4143"/>
</dbReference>
<evidence type="ECO:0000313" key="4">
    <source>
        <dbReference type="Proteomes" id="UP000460157"/>
    </source>
</evidence>
<dbReference type="Proteomes" id="UP000460157">
    <property type="component" value="Unassembled WGS sequence"/>
</dbReference>
<keyword evidence="4" id="KW-1185">Reference proteome</keyword>
<sequence>MMSALTAEVPRRLEEVVRARLRETPVLVISGPRTVGKSTVLRALAQQLEASILDLDDLATRELVEDDPGYFMSGEPPILVDEYQRVPQVLAAIKAELNKGQSPGQYLLTGSTRYGSLPQVATYLTGRVQTLDLYPLSQGEISGTHESFLETALRNPAELVSRDPSRTTREEYTERVCAGGFPVALRSPSVTARRRWYNDFINLVVTKDVVELTRIRQRAQLPHLLRRLASQTGQLVNMSEVSQDVKLDRSTAERYTTLLEAVFLVHRLPAWGTTLGSRITRNPKLHMVDTGVAAHLLGLTPQKLAARNPSALTEFGHLLETFAVNEVMKQATWSEELIELGHFHTHDHDEVDLVLETYDGRVLGIEVKASGRVPGKDFSALRMLGRKAGSRFLGGIVLYLGSRSYSYEDNLHALPLDTLWQPGRQQ</sequence>
<dbReference type="Pfam" id="PF13173">
    <property type="entry name" value="AAA_14"/>
    <property type="match status" value="1"/>
</dbReference>
<dbReference type="PANTHER" id="PTHR43566">
    <property type="entry name" value="CONSERVED PROTEIN"/>
    <property type="match status" value="1"/>
</dbReference>